<dbReference type="EMBL" id="JANPWB010000014">
    <property type="protein sequence ID" value="KAJ1100594.1"/>
    <property type="molecule type" value="Genomic_DNA"/>
</dbReference>
<proteinExistence type="predicted"/>
<dbReference type="AlphaFoldDB" id="A0AAV7MDK3"/>
<sequence>MPQGAARTEEPNMGDLSTQLNLEIKNIILEGNRAITEKIDGGAIIVALLHKDMDKIRGRMKELGTRADDMDKNVYISVLLKDDLKIIVA</sequence>
<reference evidence="1" key="1">
    <citation type="journal article" date="2022" name="bioRxiv">
        <title>Sequencing and chromosome-scale assembly of the giantPleurodeles waltlgenome.</title>
        <authorList>
            <person name="Brown T."/>
            <person name="Elewa A."/>
            <person name="Iarovenko S."/>
            <person name="Subramanian E."/>
            <person name="Araus A.J."/>
            <person name="Petzold A."/>
            <person name="Susuki M."/>
            <person name="Suzuki K.-i.T."/>
            <person name="Hayashi T."/>
            <person name="Toyoda A."/>
            <person name="Oliveira C."/>
            <person name="Osipova E."/>
            <person name="Leigh N.D."/>
            <person name="Simon A."/>
            <person name="Yun M.H."/>
        </authorList>
    </citation>
    <scope>NUCLEOTIDE SEQUENCE</scope>
    <source>
        <strain evidence="1">20211129_DDA</strain>
        <tissue evidence="1">Liver</tissue>
    </source>
</reference>
<keyword evidence="2" id="KW-1185">Reference proteome</keyword>
<protein>
    <submittedName>
        <fullName evidence="1">Uncharacterized protein</fullName>
    </submittedName>
</protein>
<comment type="caution">
    <text evidence="1">The sequence shown here is derived from an EMBL/GenBank/DDBJ whole genome shotgun (WGS) entry which is preliminary data.</text>
</comment>
<dbReference type="Proteomes" id="UP001066276">
    <property type="component" value="Chromosome 10"/>
</dbReference>
<organism evidence="1 2">
    <name type="scientific">Pleurodeles waltl</name>
    <name type="common">Iberian ribbed newt</name>
    <dbReference type="NCBI Taxonomy" id="8319"/>
    <lineage>
        <taxon>Eukaryota</taxon>
        <taxon>Metazoa</taxon>
        <taxon>Chordata</taxon>
        <taxon>Craniata</taxon>
        <taxon>Vertebrata</taxon>
        <taxon>Euteleostomi</taxon>
        <taxon>Amphibia</taxon>
        <taxon>Batrachia</taxon>
        <taxon>Caudata</taxon>
        <taxon>Salamandroidea</taxon>
        <taxon>Salamandridae</taxon>
        <taxon>Pleurodelinae</taxon>
        <taxon>Pleurodeles</taxon>
    </lineage>
</organism>
<accession>A0AAV7MDK3</accession>
<name>A0AAV7MDK3_PLEWA</name>
<evidence type="ECO:0000313" key="1">
    <source>
        <dbReference type="EMBL" id="KAJ1100594.1"/>
    </source>
</evidence>
<gene>
    <name evidence="1" type="ORF">NDU88_005675</name>
</gene>
<evidence type="ECO:0000313" key="2">
    <source>
        <dbReference type="Proteomes" id="UP001066276"/>
    </source>
</evidence>